<dbReference type="AlphaFoldDB" id="A0A3S9VQA5"/>
<dbReference type="Pfam" id="PF00239">
    <property type="entry name" value="Resolvase"/>
    <property type="match status" value="1"/>
</dbReference>
<dbReference type="GO" id="GO:0015074">
    <property type="term" value="P:DNA integration"/>
    <property type="evidence" value="ECO:0007669"/>
    <property type="project" value="UniProtKB-KW"/>
</dbReference>
<evidence type="ECO:0000256" key="4">
    <source>
        <dbReference type="PIRSR" id="PIRSR606118-50"/>
    </source>
</evidence>
<dbReference type="KEGG" id="buy:D8S85_03390"/>
<gene>
    <name evidence="7" type="ORF">D8S85_03390</name>
</gene>
<dbReference type="EMBL" id="CP032819">
    <property type="protein sequence ID" value="AZS28689.1"/>
    <property type="molecule type" value="Genomic_DNA"/>
</dbReference>
<feature type="domain" description="Resolvase/invertase-type recombinase catalytic" evidence="6">
    <location>
        <begin position="7"/>
        <end position="38"/>
    </location>
</feature>
<name>A0A3S9VQA5_9BACT</name>
<dbReference type="OrthoDB" id="1094757at2"/>
<evidence type="ECO:0000256" key="1">
    <source>
        <dbReference type="ARBA" id="ARBA00022908"/>
    </source>
</evidence>
<reference evidence="7 8" key="1">
    <citation type="submission" date="2018-10" db="EMBL/GenBank/DDBJ databases">
        <title>Butyricimonas faecalis sp. nov., isolated from human faeces and emended description of the genus Butyricimonas.</title>
        <authorList>
            <person name="Le Roy T."/>
            <person name="Van der Smissen P."/>
            <person name="Paquot A."/>
            <person name="Delzenne N."/>
            <person name="Muccioli G."/>
            <person name="Collet J.-F."/>
            <person name="Cani P.D."/>
        </authorList>
    </citation>
    <scope>NUCLEOTIDE SEQUENCE [LARGE SCALE GENOMIC DNA]</scope>
    <source>
        <strain evidence="7 8">H184</strain>
    </source>
</reference>
<dbReference type="InterPro" id="IPR006118">
    <property type="entry name" value="Recombinase_CS"/>
</dbReference>
<evidence type="ECO:0000313" key="8">
    <source>
        <dbReference type="Proteomes" id="UP000270673"/>
    </source>
</evidence>
<keyword evidence="2" id="KW-0238">DNA-binding</keyword>
<sequence>MGQKKNIAIYCRVSTQMQTTDRQQEELTKLANERSDWNYSNGYSTVDICSLFNSEVF</sequence>
<dbReference type="SUPFAM" id="SSF53041">
    <property type="entry name" value="Resolvase-like"/>
    <property type="match status" value="1"/>
</dbReference>
<dbReference type="Gene3D" id="3.40.50.1390">
    <property type="entry name" value="Resolvase, N-terminal catalytic domain"/>
    <property type="match status" value="1"/>
</dbReference>
<dbReference type="InterPro" id="IPR006119">
    <property type="entry name" value="Resolv_N"/>
</dbReference>
<keyword evidence="8" id="KW-1185">Reference proteome</keyword>
<accession>A0A3S9VQA5</accession>
<dbReference type="GO" id="GO:0000150">
    <property type="term" value="F:DNA strand exchange activity"/>
    <property type="evidence" value="ECO:0007669"/>
    <property type="project" value="InterPro"/>
</dbReference>
<evidence type="ECO:0000256" key="2">
    <source>
        <dbReference type="ARBA" id="ARBA00023125"/>
    </source>
</evidence>
<evidence type="ECO:0000259" key="6">
    <source>
        <dbReference type="Pfam" id="PF00239"/>
    </source>
</evidence>
<feature type="active site" description="O-(5'-phospho-DNA)-serine intermediate" evidence="4 5">
    <location>
        <position position="14"/>
    </location>
</feature>
<protein>
    <recommendedName>
        <fullName evidence="6">Resolvase/invertase-type recombinase catalytic domain-containing protein</fullName>
    </recommendedName>
</protein>
<dbReference type="Proteomes" id="UP000270673">
    <property type="component" value="Chromosome"/>
</dbReference>
<dbReference type="InterPro" id="IPR036162">
    <property type="entry name" value="Resolvase-like_N_sf"/>
</dbReference>
<dbReference type="RefSeq" id="WP_106624867.1">
    <property type="nucleotide sequence ID" value="NZ_CP032819.1"/>
</dbReference>
<keyword evidence="3" id="KW-0233">DNA recombination</keyword>
<evidence type="ECO:0000256" key="3">
    <source>
        <dbReference type="ARBA" id="ARBA00023172"/>
    </source>
</evidence>
<keyword evidence="1" id="KW-0229">DNA integration</keyword>
<evidence type="ECO:0000256" key="5">
    <source>
        <dbReference type="PROSITE-ProRule" id="PRU10137"/>
    </source>
</evidence>
<dbReference type="PROSITE" id="PS00397">
    <property type="entry name" value="RECOMBINASES_1"/>
    <property type="match status" value="1"/>
</dbReference>
<evidence type="ECO:0000313" key="7">
    <source>
        <dbReference type="EMBL" id="AZS28689.1"/>
    </source>
</evidence>
<organism evidence="7 8">
    <name type="scientific">Butyricimonas faecalis</name>
    <dbReference type="NCBI Taxonomy" id="2093856"/>
    <lineage>
        <taxon>Bacteria</taxon>
        <taxon>Pseudomonadati</taxon>
        <taxon>Bacteroidota</taxon>
        <taxon>Bacteroidia</taxon>
        <taxon>Bacteroidales</taxon>
        <taxon>Odoribacteraceae</taxon>
        <taxon>Butyricimonas</taxon>
    </lineage>
</organism>
<proteinExistence type="predicted"/>
<dbReference type="GO" id="GO:0003677">
    <property type="term" value="F:DNA binding"/>
    <property type="evidence" value="ECO:0007669"/>
    <property type="project" value="UniProtKB-KW"/>
</dbReference>